<accession>A0AC61N8R4</accession>
<reference evidence="1" key="1">
    <citation type="submission" date="2021-01" db="EMBL/GenBank/DDBJ databases">
        <title>Complete genome sequence of Clostridiales bacterium R-7.</title>
        <authorList>
            <person name="Mahoney-Kurpe S.C."/>
            <person name="Palevich N."/>
            <person name="Koike S."/>
            <person name="Moon C.D."/>
            <person name="Attwood G.T."/>
        </authorList>
    </citation>
    <scope>NUCLEOTIDE SEQUENCE</scope>
    <source>
        <strain evidence="1">R-7</strain>
    </source>
</reference>
<evidence type="ECO:0000313" key="1">
    <source>
        <dbReference type="EMBL" id="QUC66986.1"/>
    </source>
</evidence>
<dbReference type="EMBL" id="CP068393">
    <property type="protein sequence ID" value="QUC66986.1"/>
    <property type="molecule type" value="Genomic_DNA"/>
</dbReference>
<gene>
    <name evidence="1" type="ORF">JYE49_14305</name>
</gene>
<protein>
    <submittedName>
        <fullName evidence="1">Uncharacterized protein</fullName>
    </submittedName>
</protein>
<dbReference type="Proteomes" id="UP000682782">
    <property type="component" value="Chromosome"/>
</dbReference>
<keyword evidence="2" id="KW-1185">Reference proteome</keyword>
<name>A0AC61N8R4_9FIRM</name>
<sequence length="406" mass="45039">MKREARDFRETAPKPVKRIPLDIKNHKLRLILMILALAIAAGAFYYGFNQLFSVEAGWTQLEADGSAGLNVSSDFVVQVELGAGGEAPLTERKRLTTVYSDAARKAYTLYTTQEYVADTNNVWYINHHPGEAIQVDAELYRALQHTLSAGNWLYLGPVYEVWDSVWFSQTDEEAAAADPRKDAELAEFITRTTGYIASGDIRLELRDNNIVFLNISDECRAFGEEYGIARWIDFGWQKNAYIIDDLAEALTASGWRRAVLSSKDGFIRCLDDRQNFALKILADSDGSVKQIGQAEYKGPAALMMLVPCPGGDRRYSYRYQDGMLRTAWISAEDGLDARPVDGLAAYAEKGGCADLLGRFLNCLTRTDADEAEWKKAAGSDCTLWLARQGALTSFGNGGLILSEGKE</sequence>
<evidence type="ECO:0000313" key="2">
    <source>
        <dbReference type="Proteomes" id="UP000682782"/>
    </source>
</evidence>
<proteinExistence type="predicted"/>
<organism evidence="1 2">
    <name type="scientific">Aristaeella hokkaidonensis</name>
    <dbReference type="NCBI Taxonomy" id="3046382"/>
    <lineage>
        <taxon>Bacteria</taxon>
        <taxon>Bacillati</taxon>
        <taxon>Bacillota</taxon>
        <taxon>Clostridia</taxon>
        <taxon>Eubacteriales</taxon>
        <taxon>Aristaeellaceae</taxon>
        <taxon>Aristaeella</taxon>
    </lineage>
</organism>